<keyword evidence="2" id="KW-1185">Reference proteome</keyword>
<dbReference type="AlphaFoldDB" id="A0A497XQA8"/>
<proteinExistence type="predicted"/>
<dbReference type="RefSeq" id="WP_121240232.1">
    <property type="nucleotide sequence ID" value="NZ_BHVV01000002.1"/>
</dbReference>
<dbReference type="GO" id="GO:0016788">
    <property type="term" value="F:hydrolase activity, acting on ester bonds"/>
    <property type="evidence" value="ECO:0007669"/>
    <property type="project" value="UniProtKB-ARBA"/>
</dbReference>
<evidence type="ECO:0000313" key="2">
    <source>
        <dbReference type="Proteomes" id="UP000268908"/>
    </source>
</evidence>
<dbReference type="EMBL" id="RCCI01000004">
    <property type="protein sequence ID" value="RLJ68319.1"/>
    <property type="molecule type" value="Genomic_DNA"/>
</dbReference>
<gene>
    <name evidence="1" type="ORF">DFR35_0878</name>
</gene>
<dbReference type="Gene3D" id="3.40.50.1110">
    <property type="entry name" value="SGNH hydrolase"/>
    <property type="match status" value="1"/>
</dbReference>
<keyword evidence="1" id="KW-0378">Hydrolase</keyword>
<organism evidence="1 2">
    <name type="scientific">Sulfurisoma sediminicola</name>
    <dbReference type="NCBI Taxonomy" id="1381557"/>
    <lineage>
        <taxon>Bacteria</taxon>
        <taxon>Pseudomonadati</taxon>
        <taxon>Pseudomonadota</taxon>
        <taxon>Betaproteobacteria</taxon>
        <taxon>Nitrosomonadales</taxon>
        <taxon>Sterolibacteriaceae</taxon>
        <taxon>Sulfurisoma</taxon>
    </lineage>
</organism>
<dbReference type="InterPro" id="IPR036514">
    <property type="entry name" value="SGNH_hydro_sf"/>
</dbReference>
<comment type="caution">
    <text evidence="1">The sequence shown here is derived from an EMBL/GenBank/DDBJ whole genome shotgun (WGS) entry which is preliminary data.</text>
</comment>
<dbReference type="SUPFAM" id="SSF52266">
    <property type="entry name" value="SGNH hydrolase"/>
    <property type="match status" value="1"/>
</dbReference>
<protein>
    <submittedName>
        <fullName evidence="1">GDSL-like lipase/acylhydrolase family protein</fullName>
    </submittedName>
</protein>
<reference evidence="1 2" key="1">
    <citation type="submission" date="2018-10" db="EMBL/GenBank/DDBJ databases">
        <title>Genomic Encyclopedia of Type Strains, Phase IV (KMG-IV): sequencing the most valuable type-strain genomes for metagenomic binning, comparative biology and taxonomic classification.</title>
        <authorList>
            <person name="Goeker M."/>
        </authorList>
    </citation>
    <scope>NUCLEOTIDE SEQUENCE [LARGE SCALE GENOMIC DNA]</scope>
    <source>
        <strain evidence="1 2">DSM 26916</strain>
    </source>
</reference>
<name>A0A497XQA8_9PROT</name>
<dbReference type="Proteomes" id="UP000268908">
    <property type="component" value="Unassembled WGS sequence"/>
</dbReference>
<sequence>MNDGVRTARRPGPSLLAKLKKSARKQGARLVCRLRGGRKVLGLCDSHGGVLEYIHDHDLLRPHLINCEIVGGATAYGLGNDESITQAFRRFTRAVARFADYDTMVIMLGEVDCCVAMWNRAERRQEPVFEQIEPALRGIQRLIDWLQAQGKRDIVILGSILPTVADAERALQLDPMRQAIRASQRQRTDLVLAFNEQLHQLAQRNGLPYIDVTAETLNRDSGLVDPTFLIDGAVDHHLAQEKSAPLWATRLRAVLDR</sequence>
<dbReference type="OrthoDB" id="8449487at2"/>
<accession>A0A497XQA8</accession>
<evidence type="ECO:0000313" key="1">
    <source>
        <dbReference type="EMBL" id="RLJ68319.1"/>
    </source>
</evidence>